<evidence type="ECO:0000313" key="2">
    <source>
        <dbReference type="EMBL" id="GFD55132.1"/>
    </source>
</evidence>
<proteinExistence type="predicted"/>
<feature type="region of interest" description="Disordered" evidence="1">
    <location>
        <begin position="1"/>
        <end position="46"/>
    </location>
</feature>
<name>A0A699X4X5_TANCI</name>
<organism evidence="2">
    <name type="scientific">Tanacetum cinerariifolium</name>
    <name type="common">Dalmatian daisy</name>
    <name type="synonym">Chrysanthemum cinerariifolium</name>
    <dbReference type="NCBI Taxonomy" id="118510"/>
    <lineage>
        <taxon>Eukaryota</taxon>
        <taxon>Viridiplantae</taxon>
        <taxon>Streptophyta</taxon>
        <taxon>Embryophyta</taxon>
        <taxon>Tracheophyta</taxon>
        <taxon>Spermatophyta</taxon>
        <taxon>Magnoliopsida</taxon>
        <taxon>eudicotyledons</taxon>
        <taxon>Gunneridae</taxon>
        <taxon>Pentapetalae</taxon>
        <taxon>asterids</taxon>
        <taxon>campanulids</taxon>
        <taxon>Asterales</taxon>
        <taxon>Asteraceae</taxon>
        <taxon>Asteroideae</taxon>
        <taxon>Anthemideae</taxon>
        <taxon>Anthemidinae</taxon>
        <taxon>Tanacetum</taxon>
    </lineage>
</organism>
<accession>A0A699X4X5</accession>
<gene>
    <name evidence="2" type="ORF">Tci_927101</name>
</gene>
<protein>
    <submittedName>
        <fullName evidence="2">Uncharacterized protein</fullName>
    </submittedName>
</protein>
<comment type="caution">
    <text evidence="2">The sequence shown here is derived from an EMBL/GenBank/DDBJ whole genome shotgun (WGS) entry which is preliminary data.</text>
</comment>
<feature type="non-terminal residue" evidence="2">
    <location>
        <position position="1"/>
    </location>
</feature>
<feature type="compositionally biased region" description="Polar residues" evidence="1">
    <location>
        <begin position="25"/>
        <end position="36"/>
    </location>
</feature>
<dbReference type="EMBL" id="BKCJ011814341">
    <property type="protein sequence ID" value="GFD55132.1"/>
    <property type="molecule type" value="Genomic_DNA"/>
</dbReference>
<sequence length="46" mass="4867">VARRQHIPHKVGVLVGRNGGDGSSPKLSRQLAQQGSRLLGQPPQKG</sequence>
<dbReference type="AlphaFoldDB" id="A0A699X4X5"/>
<reference evidence="2" key="1">
    <citation type="journal article" date="2019" name="Sci. Rep.">
        <title>Draft genome of Tanacetum cinerariifolium, the natural source of mosquito coil.</title>
        <authorList>
            <person name="Yamashiro T."/>
            <person name="Shiraishi A."/>
            <person name="Satake H."/>
            <person name="Nakayama K."/>
        </authorList>
    </citation>
    <scope>NUCLEOTIDE SEQUENCE</scope>
</reference>
<evidence type="ECO:0000256" key="1">
    <source>
        <dbReference type="SAM" id="MobiDB-lite"/>
    </source>
</evidence>